<evidence type="ECO:0000313" key="3">
    <source>
        <dbReference type="Proteomes" id="UP000192903"/>
    </source>
</evidence>
<dbReference type="EMBL" id="FXAF01000006">
    <property type="protein sequence ID" value="SMF47137.1"/>
    <property type="molecule type" value="Genomic_DNA"/>
</dbReference>
<organism evidence="2 3">
    <name type="scientific">Xaviernesmea oryzae</name>
    <dbReference type="NCBI Taxonomy" id="464029"/>
    <lineage>
        <taxon>Bacteria</taxon>
        <taxon>Pseudomonadati</taxon>
        <taxon>Pseudomonadota</taxon>
        <taxon>Alphaproteobacteria</taxon>
        <taxon>Hyphomicrobiales</taxon>
        <taxon>Rhizobiaceae</taxon>
        <taxon>Rhizobium/Agrobacterium group</taxon>
        <taxon>Xaviernesmea</taxon>
    </lineage>
</organism>
<evidence type="ECO:0000313" key="2">
    <source>
        <dbReference type="EMBL" id="SMF47137.1"/>
    </source>
</evidence>
<keyword evidence="3" id="KW-1185">Reference proteome</keyword>
<dbReference type="STRING" id="464029.SAMN02982989_2413"/>
<name>A0A1X7F7M4_9HYPH</name>
<accession>A0A1X7F7M4</accession>
<sequence length="46" mass="4836">MRHLGISFLVAISVLTAGCQSTSHDPDRNPGFSPADRSSVFESSSA</sequence>
<dbReference type="RefSeq" id="WP_159457645.1">
    <property type="nucleotide sequence ID" value="NZ_FXAF01000006.1"/>
</dbReference>
<dbReference type="Proteomes" id="UP000192903">
    <property type="component" value="Unassembled WGS sequence"/>
</dbReference>
<protein>
    <submittedName>
        <fullName evidence="2">Uncharacterized protein</fullName>
    </submittedName>
</protein>
<evidence type="ECO:0000256" key="1">
    <source>
        <dbReference type="SAM" id="MobiDB-lite"/>
    </source>
</evidence>
<gene>
    <name evidence="2" type="ORF">SAMN02982989_2413</name>
</gene>
<dbReference type="PROSITE" id="PS51257">
    <property type="entry name" value="PROKAR_LIPOPROTEIN"/>
    <property type="match status" value="1"/>
</dbReference>
<proteinExistence type="predicted"/>
<reference evidence="3" key="1">
    <citation type="submission" date="2017-04" db="EMBL/GenBank/DDBJ databases">
        <authorList>
            <person name="Varghese N."/>
            <person name="Submissions S."/>
        </authorList>
    </citation>
    <scope>NUCLEOTIDE SEQUENCE [LARGE SCALE GENOMIC DNA]</scope>
    <source>
        <strain evidence="3">B4P</strain>
    </source>
</reference>
<dbReference type="AlphaFoldDB" id="A0A1X7F7M4"/>
<feature type="region of interest" description="Disordered" evidence="1">
    <location>
        <begin position="20"/>
        <end position="46"/>
    </location>
</feature>